<keyword evidence="2" id="KW-0732">Signal</keyword>
<keyword evidence="1" id="KW-0472">Membrane</keyword>
<dbReference type="EMBL" id="LLEI02000021">
    <property type="protein sequence ID" value="OAJ95074.1"/>
    <property type="molecule type" value="Genomic_DNA"/>
</dbReference>
<feature type="signal peptide" evidence="2">
    <location>
        <begin position="1"/>
        <end position="25"/>
    </location>
</feature>
<evidence type="ECO:0000256" key="2">
    <source>
        <dbReference type="SAM" id="SignalP"/>
    </source>
</evidence>
<proteinExistence type="predicted"/>
<sequence>MKRQNKLCVALFALIVAFTSPLAFATTVMATVSKNKVVKNEVFQLRVVVNKKVSSDALDLSALDSDFYVGRPSFGSSINIINGDRSTRSEWNITLAAHRLGIATIPAFTIDGVSSQPIKIQISADSNEPKISDLIEVQSHLSKAQLYPNESAQLNTRLIVKADPRRLQNPNVIPPQAQGVSLTALGEPKQYQSVLDGVEVTVVDQSYRVTADMAGEYQLSGIGFQGSVVYGDNRSGTTKLVSADTPAQQFKIQVDPIPSNYQGAWLPAASLSLSQQWLDSNGENIDASAVYSTRVGESITRILHLDIQGLASERFPQLKVNYPSTVRVYQEKPTFSELEDGTTRMTVKQVIIAEQQGEVELNDIKLNWWDSQNKSAQESDLKGLVLDVAPGSTLNNEPISSPVPQNHTVKTVTVYDAGFWPYLTALFASLWLATLVLLVKYRRKPQAHITPTQKATTTTEQLLTALKEDDKVKASFLIKTWFDEIPDLSTELKKKIEHQVMEMNQSQYSDSDVTWQAKTLITLIKQGEKNPPTSRNKNILPPL</sequence>
<name>A0A177Y2G8_9VIBR</name>
<dbReference type="Proteomes" id="UP000078406">
    <property type="component" value="Unassembled WGS sequence"/>
</dbReference>
<dbReference type="PANTHER" id="PTHR40940:SF1">
    <property type="entry name" value="PROTEIN BATD"/>
    <property type="match status" value="1"/>
</dbReference>
<accession>A0A177Y2G8</accession>
<protein>
    <submittedName>
        <fullName evidence="3">Aerotolerance protein BatD</fullName>
    </submittedName>
</protein>
<dbReference type="Pfam" id="PF13584">
    <property type="entry name" value="BatD"/>
    <property type="match status" value="1"/>
</dbReference>
<evidence type="ECO:0000313" key="3">
    <source>
        <dbReference type="EMBL" id="OAJ95074.1"/>
    </source>
</evidence>
<reference evidence="3 4" key="1">
    <citation type="journal article" date="2016" name="Syst. Appl. Microbiol.">
        <title>Vibrio bivalvicida sp. nov., a novel larval pathogen for bivalve molluscs reared in a hatchery.</title>
        <authorList>
            <person name="Dubert J."/>
            <person name="Romalde J.L."/>
            <person name="Prado S."/>
            <person name="Barja J.L."/>
        </authorList>
    </citation>
    <scope>NUCLEOTIDE SEQUENCE [LARGE SCALE GENOMIC DNA]</scope>
    <source>
        <strain evidence="3 4">605</strain>
    </source>
</reference>
<dbReference type="InterPro" id="IPR025738">
    <property type="entry name" value="BatD"/>
</dbReference>
<gene>
    <name evidence="3" type="ORF">APB76_07270</name>
</gene>
<feature type="transmembrane region" description="Helical" evidence="1">
    <location>
        <begin position="419"/>
        <end position="439"/>
    </location>
</feature>
<evidence type="ECO:0000313" key="4">
    <source>
        <dbReference type="Proteomes" id="UP000078406"/>
    </source>
</evidence>
<dbReference type="AlphaFoldDB" id="A0A177Y2G8"/>
<feature type="chain" id="PRO_5008079399" evidence="2">
    <location>
        <begin position="26"/>
        <end position="543"/>
    </location>
</feature>
<keyword evidence="1" id="KW-1133">Transmembrane helix</keyword>
<dbReference type="RefSeq" id="WP_054960956.1">
    <property type="nucleotide sequence ID" value="NZ_LLEI02000021.1"/>
</dbReference>
<dbReference type="PANTHER" id="PTHR40940">
    <property type="entry name" value="PROTEIN BATD-RELATED"/>
    <property type="match status" value="1"/>
</dbReference>
<evidence type="ECO:0000256" key="1">
    <source>
        <dbReference type="SAM" id="Phobius"/>
    </source>
</evidence>
<keyword evidence="1" id="KW-0812">Transmembrane</keyword>
<organism evidence="3 4">
    <name type="scientific">Vibrio bivalvicida</name>
    <dbReference type="NCBI Taxonomy" id="1276888"/>
    <lineage>
        <taxon>Bacteria</taxon>
        <taxon>Pseudomonadati</taxon>
        <taxon>Pseudomonadota</taxon>
        <taxon>Gammaproteobacteria</taxon>
        <taxon>Vibrionales</taxon>
        <taxon>Vibrionaceae</taxon>
        <taxon>Vibrio</taxon>
        <taxon>Vibrio oreintalis group</taxon>
    </lineage>
</organism>
<comment type="caution">
    <text evidence="3">The sequence shown here is derived from an EMBL/GenBank/DDBJ whole genome shotgun (WGS) entry which is preliminary data.</text>
</comment>